<keyword evidence="6 10" id="KW-1133">Transmembrane helix</keyword>
<sequence length="450" mass="49023">MLTLTANLLAFTCGVAYGWSSPAIPKLNGSTDPNDLHLGSPITPSDESWIVSLVSIGAIFGPIFAGKLADKLGRKKTLIILACPILVAFLVMAFAKSVLEFYVARFLMGLGVGSVFMILPMYLIEIAEDHNRGRLGCLMAVFINLGTLFAYSAGPYLTVQSFCLVCTVPLIIFLPLFFIWNPESPQYLAARNNQEQLKTCLSKLRNKPVGEIEKIMFGMSQMIQELNQNNGGIKELFSTRSLRKGLTITVGLILFQQFSGINAVLSYMQTIFSATQSGLPPEISTVIVGTIQVLVTIVTSALVDRLGRKVLLLMSVSGSAVSLIALGVYFFLFDNHFNVDALSWLPVLSLIMFIISFNSGLASVPWAVMAEVFPPNVKSLALTLTTVVCFIGASIITLYFPSMALFFGMATSFWIFAAVCICGGIFVFFRLIETKGKSLQEIQELLGNST</sequence>
<dbReference type="EMBL" id="JALNTZ010000007">
    <property type="protein sequence ID" value="KAJ3645694.1"/>
    <property type="molecule type" value="Genomic_DNA"/>
</dbReference>
<dbReference type="PRINTS" id="PR00171">
    <property type="entry name" value="SUGRTRNSPORT"/>
</dbReference>
<dbReference type="GO" id="GO:0051119">
    <property type="term" value="F:sugar transmembrane transporter activity"/>
    <property type="evidence" value="ECO:0007669"/>
    <property type="project" value="InterPro"/>
</dbReference>
<evidence type="ECO:0000256" key="9">
    <source>
        <dbReference type="RuleBase" id="RU003346"/>
    </source>
</evidence>
<keyword evidence="4" id="KW-0762">Sugar transport</keyword>
<dbReference type="InterPro" id="IPR003663">
    <property type="entry name" value="Sugar/inositol_transpt"/>
</dbReference>
<evidence type="ECO:0000313" key="13">
    <source>
        <dbReference type="EMBL" id="KAJ3645694.1"/>
    </source>
</evidence>
<feature type="domain" description="Major facilitator superfamily (MFS) profile" evidence="12">
    <location>
        <begin position="1"/>
        <end position="435"/>
    </location>
</feature>
<keyword evidence="3" id="KW-1003">Cell membrane</keyword>
<dbReference type="PANTHER" id="PTHR48021">
    <property type="match status" value="1"/>
</dbReference>
<keyword evidence="5 10" id="KW-0812">Transmembrane</keyword>
<evidence type="ECO:0000256" key="7">
    <source>
        <dbReference type="ARBA" id="ARBA00023136"/>
    </source>
</evidence>
<keyword evidence="8" id="KW-0325">Glycoprotein</keyword>
<evidence type="ECO:0000256" key="3">
    <source>
        <dbReference type="ARBA" id="ARBA00022475"/>
    </source>
</evidence>
<feature type="signal peptide" evidence="11">
    <location>
        <begin position="1"/>
        <end position="18"/>
    </location>
</feature>
<comment type="subcellular location">
    <subcellularLocation>
        <location evidence="1">Cell membrane</location>
        <topology evidence="1">Multi-pass membrane protein</topology>
    </subcellularLocation>
</comment>
<evidence type="ECO:0000256" key="4">
    <source>
        <dbReference type="ARBA" id="ARBA00022597"/>
    </source>
</evidence>
<dbReference type="Pfam" id="PF00083">
    <property type="entry name" value="Sugar_tr"/>
    <property type="match status" value="1"/>
</dbReference>
<name>A0AA38HYI3_9CUCU</name>
<keyword evidence="11" id="KW-0732">Signal</keyword>
<dbReference type="Gene3D" id="1.20.1250.20">
    <property type="entry name" value="MFS general substrate transporter like domains"/>
    <property type="match status" value="1"/>
</dbReference>
<evidence type="ECO:0000259" key="12">
    <source>
        <dbReference type="PROSITE" id="PS50850"/>
    </source>
</evidence>
<dbReference type="GO" id="GO:0005886">
    <property type="term" value="C:plasma membrane"/>
    <property type="evidence" value="ECO:0007669"/>
    <property type="project" value="UniProtKB-SubCell"/>
</dbReference>
<evidence type="ECO:0000256" key="1">
    <source>
        <dbReference type="ARBA" id="ARBA00004651"/>
    </source>
</evidence>
<comment type="caution">
    <text evidence="13">The sequence shown here is derived from an EMBL/GenBank/DDBJ whole genome shotgun (WGS) entry which is preliminary data.</text>
</comment>
<evidence type="ECO:0000256" key="10">
    <source>
        <dbReference type="SAM" id="Phobius"/>
    </source>
</evidence>
<keyword evidence="7 10" id="KW-0472">Membrane</keyword>
<organism evidence="13 14">
    <name type="scientific">Zophobas morio</name>
    <dbReference type="NCBI Taxonomy" id="2755281"/>
    <lineage>
        <taxon>Eukaryota</taxon>
        <taxon>Metazoa</taxon>
        <taxon>Ecdysozoa</taxon>
        <taxon>Arthropoda</taxon>
        <taxon>Hexapoda</taxon>
        <taxon>Insecta</taxon>
        <taxon>Pterygota</taxon>
        <taxon>Neoptera</taxon>
        <taxon>Endopterygota</taxon>
        <taxon>Coleoptera</taxon>
        <taxon>Polyphaga</taxon>
        <taxon>Cucujiformia</taxon>
        <taxon>Tenebrionidae</taxon>
        <taxon>Zophobas</taxon>
    </lineage>
</organism>
<gene>
    <name evidence="13" type="ORF">Zmor_023334</name>
</gene>
<proteinExistence type="inferred from homology"/>
<feature type="transmembrane region" description="Helical" evidence="10">
    <location>
        <begin position="380"/>
        <end position="400"/>
    </location>
</feature>
<feature type="transmembrane region" description="Helical" evidence="10">
    <location>
        <begin position="283"/>
        <end position="303"/>
    </location>
</feature>
<dbReference type="FunFam" id="1.20.1250.20:FF:000218">
    <property type="entry name" value="facilitated trehalose transporter Tret1"/>
    <property type="match status" value="1"/>
</dbReference>
<evidence type="ECO:0000256" key="8">
    <source>
        <dbReference type="ARBA" id="ARBA00023180"/>
    </source>
</evidence>
<evidence type="ECO:0000256" key="11">
    <source>
        <dbReference type="SAM" id="SignalP"/>
    </source>
</evidence>
<feature type="chain" id="PRO_5041268135" description="Major facilitator superfamily (MFS) profile domain-containing protein" evidence="11">
    <location>
        <begin position="19"/>
        <end position="450"/>
    </location>
</feature>
<dbReference type="PROSITE" id="PS00217">
    <property type="entry name" value="SUGAR_TRANSPORT_2"/>
    <property type="match status" value="1"/>
</dbReference>
<dbReference type="PROSITE" id="PS50850">
    <property type="entry name" value="MFS"/>
    <property type="match status" value="1"/>
</dbReference>
<keyword evidence="14" id="KW-1185">Reference proteome</keyword>
<dbReference type="NCBIfam" id="TIGR00879">
    <property type="entry name" value="SP"/>
    <property type="match status" value="1"/>
</dbReference>
<dbReference type="AlphaFoldDB" id="A0AA38HYI3"/>
<accession>A0AA38HYI3</accession>
<feature type="transmembrane region" description="Helical" evidence="10">
    <location>
        <begin position="159"/>
        <end position="180"/>
    </location>
</feature>
<feature type="transmembrane region" description="Helical" evidence="10">
    <location>
        <begin position="77"/>
        <end position="95"/>
    </location>
</feature>
<dbReference type="InterPro" id="IPR005829">
    <property type="entry name" value="Sugar_transporter_CS"/>
</dbReference>
<dbReference type="Proteomes" id="UP001168821">
    <property type="component" value="Unassembled WGS sequence"/>
</dbReference>
<dbReference type="InterPro" id="IPR044775">
    <property type="entry name" value="MFS_ERD6/Tret1-like"/>
</dbReference>
<dbReference type="SUPFAM" id="SSF103473">
    <property type="entry name" value="MFS general substrate transporter"/>
    <property type="match status" value="1"/>
</dbReference>
<dbReference type="InterPro" id="IPR050549">
    <property type="entry name" value="MFS_Trehalose_Transporter"/>
</dbReference>
<dbReference type="CDD" id="cd17358">
    <property type="entry name" value="MFS_GLUT6_8_Class3_like"/>
    <property type="match status" value="1"/>
</dbReference>
<feature type="transmembrane region" description="Helical" evidence="10">
    <location>
        <begin position="135"/>
        <end position="153"/>
    </location>
</feature>
<feature type="transmembrane region" description="Helical" evidence="10">
    <location>
        <begin position="310"/>
        <end position="332"/>
    </location>
</feature>
<evidence type="ECO:0000256" key="5">
    <source>
        <dbReference type="ARBA" id="ARBA00022692"/>
    </source>
</evidence>
<evidence type="ECO:0000256" key="2">
    <source>
        <dbReference type="ARBA" id="ARBA00022448"/>
    </source>
</evidence>
<dbReference type="PANTHER" id="PTHR48021:SF47">
    <property type="entry name" value="GH17672P"/>
    <property type="match status" value="1"/>
</dbReference>
<keyword evidence="2 9" id="KW-0813">Transport</keyword>
<evidence type="ECO:0000256" key="6">
    <source>
        <dbReference type="ARBA" id="ARBA00022989"/>
    </source>
</evidence>
<feature type="transmembrane region" description="Helical" evidence="10">
    <location>
        <begin position="246"/>
        <end position="268"/>
    </location>
</feature>
<evidence type="ECO:0000313" key="14">
    <source>
        <dbReference type="Proteomes" id="UP001168821"/>
    </source>
</evidence>
<feature type="transmembrane region" description="Helical" evidence="10">
    <location>
        <begin position="101"/>
        <end position="123"/>
    </location>
</feature>
<protein>
    <recommendedName>
        <fullName evidence="12">Major facilitator superfamily (MFS) profile domain-containing protein</fullName>
    </recommendedName>
</protein>
<dbReference type="InterPro" id="IPR005828">
    <property type="entry name" value="MFS_sugar_transport-like"/>
</dbReference>
<feature type="transmembrane region" description="Helical" evidence="10">
    <location>
        <begin position="48"/>
        <end position="65"/>
    </location>
</feature>
<dbReference type="PROSITE" id="PS00216">
    <property type="entry name" value="SUGAR_TRANSPORT_1"/>
    <property type="match status" value="2"/>
</dbReference>
<dbReference type="InterPro" id="IPR020846">
    <property type="entry name" value="MFS_dom"/>
</dbReference>
<dbReference type="InterPro" id="IPR036259">
    <property type="entry name" value="MFS_trans_sf"/>
</dbReference>
<reference evidence="13" key="1">
    <citation type="journal article" date="2023" name="G3 (Bethesda)">
        <title>Whole genome assemblies of Zophobas morio and Tenebrio molitor.</title>
        <authorList>
            <person name="Kaur S."/>
            <person name="Stinson S.A."/>
            <person name="diCenzo G.C."/>
        </authorList>
    </citation>
    <scope>NUCLEOTIDE SEQUENCE</scope>
    <source>
        <strain evidence="13">QUZm001</strain>
    </source>
</reference>
<feature type="transmembrane region" description="Helical" evidence="10">
    <location>
        <begin position="406"/>
        <end position="429"/>
    </location>
</feature>
<comment type="similarity">
    <text evidence="9">Belongs to the major facilitator superfamily. Sugar transporter (TC 2.A.1.1) family.</text>
</comment>
<feature type="transmembrane region" description="Helical" evidence="10">
    <location>
        <begin position="344"/>
        <end position="368"/>
    </location>
</feature>